<protein>
    <submittedName>
        <fullName evidence="2">Uncharacterized protein</fullName>
    </submittedName>
</protein>
<organism evidence="2 3">
    <name type="scientific">Streptomyces virginiae</name>
    <name type="common">Streptomyces cinnamonensis</name>
    <dbReference type="NCBI Taxonomy" id="1961"/>
    <lineage>
        <taxon>Bacteria</taxon>
        <taxon>Bacillati</taxon>
        <taxon>Actinomycetota</taxon>
        <taxon>Actinomycetes</taxon>
        <taxon>Kitasatosporales</taxon>
        <taxon>Streptomycetaceae</taxon>
        <taxon>Streptomyces</taxon>
    </lineage>
</organism>
<proteinExistence type="predicted"/>
<dbReference type="EMBL" id="CP108090">
    <property type="protein sequence ID" value="WUQ17376.1"/>
    <property type="molecule type" value="Genomic_DNA"/>
</dbReference>
<evidence type="ECO:0000313" key="2">
    <source>
        <dbReference type="EMBL" id="WUQ17376.1"/>
    </source>
</evidence>
<name>A0ABZ1TRQ2_STRVG</name>
<keyword evidence="1" id="KW-0812">Transmembrane</keyword>
<feature type="transmembrane region" description="Helical" evidence="1">
    <location>
        <begin position="6"/>
        <end position="29"/>
    </location>
</feature>
<gene>
    <name evidence="2" type="ORF">OG517_41695</name>
</gene>
<keyword evidence="1" id="KW-1133">Transmembrane helix</keyword>
<evidence type="ECO:0000313" key="3">
    <source>
        <dbReference type="Proteomes" id="UP001432039"/>
    </source>
</evidence>
<keyword evidence="3" id="KW-1185">Reference proteome</keyword>
<dbReference type="Proteomes" id="UP001432039">
    <property type="component" value="Chromosome"/>
</dbReference>
<sequence>MPVADVLWLTGGSGAIASSVVLLTVTGGAGRFGAALRALLGPEK</sequence>
<evidence type="ECO:0000256" key="1">
    <source>
        <dbReference type="SAM" id="Phobius"/>
    </source>
</evidence>
<dbReference type="RefSeq" id="WP_328965596.1">
    <property type="nucleotide sequence ID" value="NZ_CP108090.1"/>
</dbReference>
<keyword evidence="1" id="KW-0472">Membrane</keyword>
<accession>A0ABZ1TRQ2</accession>
<reference evidence="2" key="1">
    <citation type="submission" date="2022-10" db="EMBL/GenBank/DDBJ databases">
        <title>The complete genomes of actinobacterial strains from the NBC collection.</title>
        <authorList>
            <person name="Joergensen T.S."/>
            <person name="Alvarez Arevalo M."/>
            <person name="Sterndorff E.B."/>
            <person name="Faurdal D."/>
            <person name="Vuksanovic O."/>
            <person name="Mourched A.-S."/>
            <person name="Charusanti P."/>
            <person name="Shaw S."/>
            <person name="Blin K."/>
            <person name="Weber T."/>
        </authorList>
    </citation>
    <scope>NUCLEOTIDE SEQUENCE</scope>
    <source>
        <strain evidence="2">NBC_00248</strain>
    </source>
</reference>